<dbReference type="Pfam" id="PF20155">
    <property type="entry name" value="TMP_3"/>
    <property type="match status" value="1"/>
</dbReference>
<dbReference type="NCBIfam" id="TIGR02675">
    <property type="entry name" value="tape_meas_nterm"/>
    <property type="match status" value="1"/>
</dbReference>
<evidence type="ECO:0000259" key="2">
    <source>
        <dbReference type="Pfam" id="PF20155"/>
    </source>
</evidence>
<feature type="region of interest" description="Disordered" evidence="1">
    <location>
        <begin position="376"/>
        <end position="476"/>
    </location>
</feature>
<feature type="compositionally biased region" description="Basic and acidic residues" evidence="1">
    <location>
        <begin position="395"/>
        <end position="411"/>
    </location>
</feature>
<reference evidence="3 4" key="1">
    <citation type="journal article" date="2019" name="Commun. Biol.">
        <title>The bagworm genome reveals a unique fibroin gene that provides high tensile strength.</title>
        <authorList>
            <person name="Kono N."/>
            <person name="Nakamura H."/>
            <person name="Ohtoshi R."/>
            <person name="Tomita M."/>
            <person name="Numata K."/>
            <person name="Arakawa K."/>
        </authorList>
    </citation>
    <scope>NUCLEOTIDE SEQUENCE [LARGE SCALE GENOMIC DNA]</scope>
</reference>
<proteinExistence type="predicted"/>
<evidence type="ECO:0000313" key="4">
    <source>
        <dbReference type="Proteomes" id="UP000299102"/>
    </source>
</evidence>
<feature type="domain" description="Tape measure protein N-terminal" evidence="2">
    <location>
        <begin position="1"/>
        <end position="155"/>
    </location>
</feature>
<sequence>MAKLDDFARNSPFSKSVFIEAQQQLLGFGMEAGKVVPTLDAIQQGVAAMGGSNEQISEVVNILANVQSTGKITAETFNQLGYRGLDAAQLIGDSMGKTAAQVREDVSDAALDGRKAIDLLVDGMQNRFGGAADGVKEQWSGAVDRIKAAQRDLGAHIAEPFVSAQGGGMAVTWGNQVADVLRAIEKQAVPVMSILTARGMPFFAGLTQGLDSAAQSIKRWDASTLEVSLDKLANHAPGIAATAGAILALGANVGPLGQFFSVLGVTINPVVAAFAGLAATSPELRSALGNLLAAGQPLLPVLGELAVILSGTLNAALPLVSGGVELLAAALQPIIGLVLHGPLSAVSLALLQFGQRAQIQAHLGGTTTAVGALSTVHGSIRNRPRPRGCTEDSLEPDRDRSDRCLRGDRSLGHGKRFRAAEGAGAPGGSRGAQEHAESDHGRGDRRDPPADRIEPRAGRGRRGNEGTPGHLAQEAAQAVSDGGIAYDSLTQRIRTATDYMMLSTEQEERNRDSKQISIVQQQALLSALEDERSRQAEAVQAKQASIQAEREMAAAMSDSERSSQRFNEALSVARDITQDAETRVRALKQALDEPQRRSADRGGSCEATSATNLDSRRGAGEDERRWGQTLAVDASTVQAPSTRVREGLAFADAMGASRDAMLDAAMAASDQALANGDLTGAVQIDGLIGRYLDVPDMVATVLTADGLGEAETKVMSLLAQLSEIPEGETLAVTVEGNEEAIAKLEELGYKIEESEDGKTVTITSVGADEAIAAMEQINGTWIPDKMFEVSADNTDALSKIEGVEVIQIDGKTAVVYGNNADAQRKIQDVINQGIPGKTSIISADDAQFWARWAVIQAQQNITKYVDIVTRAVDATAGKGSGDGQHVQWRGRSGVRDRRHAVRFTRPHPGRPRSTSSQSASFRGGVPRKPGYRQRNINIAMESLRRLAFPVIPASQVRGIPAFANGGMPGREAPASAPSTAPPVRVERRRRRGRNAPLA</sequence>
<evidence type="ECO:0000256" key="1">
    <source>
        <dbReference type="SAM" id="MobiDB-lite"/>
    </source>
</evidence>
<feature type="non-terminal residue" evidence="3">
    <location>
        <position position="998"/>
    </location>
</feature>
<accession>A0A4C1SRQ4</accession>
<organism evidence="3 4">
    <name type="scientific">Eumeta variegata</name>
    <name type="common">Bagworm moth</name>
    <name type="synonym">Eumeta japonica</name>
    <dbReference type="NCBI Taxonomy" id="151549"/>
    <lineage>
        <taxon>Eukaryota</taxon>
        <taxon>Metazoa</taxon>
        <taxon>Ecdysozoa</taxon>
        <taxon>Arthropoda</taxon>
        <taxon>Hexapoda</taxon>
        <taxon>Insecta</taxon>
        <taxon>Pterygota</taxon>
        <taxon>Neoptera</taxon>
        <taxon>Endopterygota</taxon>
        <taxon>Lepidoptera</taxon>
        <taxon>Glossata</taxon>
        <taxon>Ditrysia</taxon>
        <taxon>Tineoidea</taxon>
        <taxon>Psychidae</taxon>
        <taxon>Oiketicinae</taxon>
        <taxon>Eumeta</taxon>
    </lineage>
</organism>
<feature type="compositionally biased region" description="Basic and acidic residues" evidence="1">
    <location>
        <begin position="588"/>
        <end position="600"/>
    </location>
</feature>
<protein>
    <recommendedName>
        <fullName evidence="2">Tape measure protein N-terminal domain-containing protein</fullName>
    </recommendedName>
</protein>
<feature type="region of interest" description="Disordered" evidence="1">
    <location>
        <begin position="903"/>
        <end position="932"/>
    </location>
</feature>
<evidence type="ECO:0000313" key="3">
    <source>
        <dbReference type="EMBL" id="GBP04665.1"/>
    </source>
</evidence>
<dbReference type="EMBL" id="BGZK01007588">
    <property type="protein sequence ID" value="GBP04665.1"/>
    <property type="molecule type" value="Genomic_DNA"/>
</dbReference>
<dbReference type="AlphaFoldDB" id="A0A4C1SRQ4"/>
<name>A0A4C1SRQ4_EUMVA</name>
<keyword evidence="4" id="KW-1185">Reference proteome</keyword>
<dbReference type="Proteomes" id="UP000299102">
    <property type="component" value="Unassembled WGS sequence"/>
</dbReference>
<feature type="compositionally biased region" description="Low complexity" evidence="1">
    <location>
        <begin position="972"/>
        <end position="983"/>
    </location>
</feature>
<feature type="region of interest" description="Disordered" evidence="1">
    <location>
        <begin position="964"/>
        <end position="998"/>
    </location>
</feature>
<feature type="compositionally biased region" description="Basic and acidic residues" evidence="1">
    <location>
        <begin position="614"/>
        <end position="626"/>
    </location>
</feature>
<feature type="region of interest" description="Disordered" evidence="1">
    <location>
        <begin position="588"/>
        <end position="627"/>
    </location>
</feature>
<dbReference type="InterPro" id="IPR013491">
    <property type="entry name" value="Tape_meas_N"/>
</dbReference>
<gene>
    <name evidence="3" type="ORF">EVAR_101615_1</name>
</gene>
<feature type="compositionally biased region" description="Basic and acidic residues" evidence="1">
    <location>
        <begin position="432"/>
        <end position="457"/>
    </location>
</feature>
<comment type="caution">
    <text evidence="3">The sequence shown here is derived from an EMBL/GenBank/DDBJ whole genome shotgun (WGS) entry which is preliminary data.</text>
</comment>
<feature type="compositionally biased region" description="Basic residues" evidence="1">
    <location>
        <begin position="986"/>
        <end position="998"/>
    </location>
</feature>